<feature type="domain" description="CCHC-type" evidence="3">
    <location>
        <begin position="843"/>
        <end position="857"/>
    </location>
</feature>
<accession>G0TRW5</accession>
<dbReference type="Gene3D" id="4.10.60.10">
    <property type="entry name" value="Zinc finger, CCHC-type"/>
    <property type="match status" value="1"/>
</dbReference>
<dbReference type="InterPro" id="IPR001878">
    <property type="entry name" value="Znf_CCHC"/>
</dbReference>
<dbReference type="AlphaFoldDB" id="G0TRW5"/>
<keyword evidence="1" id="KW-0479">Metal-binding</keyword>
<dbReference type="PROSITE" id="PS50158">
    <property type="entry name" value="ZF_CCHC"/>
    <property type="match status" value="1"/>
</dbReference>
<evidence type="ECO:0000256" key="1">
    <source>
        <dbReference type="PROSITE-ProRule" id="PRU00047"/>
    </source>
</evidence>
<dbReference type="VEuPathDB" id="TriTrypDB:TvY486_0201000"/>
<dbReference type="EMBL" id="HE573018">
    <property type="protein sequence ID" value="CCC46688.1"/>
    <property type="molecule type" value="Genomic_DNA"/>
</dbReference>
<protein>
    <recommendedName>
        <fullName evidence="3">CCHC-type domain-containing protein</fullName>
    </recommendedName>
</protein>
<evidence type="ECO:0000259" key="3">
    <source>
        <dbReference type="PROSITE" id="PS50158"/>
    </source>
</evidence>
<dbReference type="SUPFAM" id="SSF57756">
    <property type="entry name" value="Retrovirus zinc finger-like domains"/>
    <property type="match status" value="1"/>
</dbReference>
<dbReference type="GO" id="GO:0008270">
    <property type="term" value="F:zinc ion binding"/>
    <property type="evidence" value="ECO:0007669"/>
    <property type="project" value="UniProtKB-KW"/>
</dbReference>
<name>G0TRW5_TRYVY</name>
<sequence length="947" mass="103011">MSQRAQRPLRLLQLQSSRSAECKPVANRPPSLVAAYKPCGLPYFAVSQLSACNGGGEKDSYGSMRLFSATHRHVPAVSSDDASDSLLSRLTDLLPPGAGKPLVALPLIHPALVQFSTPQEINALTAHRKGTTLVAASLYEFMFLRNVHRLGLVRFVYRVLCRVPSCVALRARQTLLKEKVEHHTTKSTFKNPYLIQYIQGGAATGSGSRQSLTGGIHLGGPLPHCALPHPFLQGGFYSIKDCTLLHSGTVSGFMSSVHMVPGVHQVLHKRERLQTLFYSIKDCTLLHSGTVSGFMSSVHMVPGVHQVLHKRERLQTLFLTPVAERTTTVPRQDCGASDALAPGVNLCSICEHSSTRSAVTHPWIKERCRLRLSLDVGSSCRGAVATELCSVAEEADEPLSCTLQQNATNGRGGMSRLVGKPFRFDFRLVSLNEACDLALYEVSTNDASDEEIKTAFAAANLVVVNDYVNDSALAGAMQTVASELHRLPQTKVAGLPAALRHALHEGSAEDLVARSLIVPTSSCRRSVGGAHHSLAEQQESCKSGNRQSVYYYPLVLETLQRLCDRDTYSRVIQLSLGSGLECAAVHFPEPMLESNASAVQHLLLRAEDHNLPEEQRRAVADTMEYCSFGVAHDCHTFQAMLFPHNERGGTIDGDVSLDFPPQQQLTAIWNGESPPITRVEELGDIVCMFCGEVNHAWNTCPAGTPLICTSESSEETSNRIADNANMRNTEGAQTALGEALLTTVADVRNALELTDGFEDAGIISIVTPTPTQSFNVHAWQRNAKRPPLHRGRMRCAYCSGRHHITQCSKLSRGEGANSESCDYSQLSPSEKANLRSNASSLFCIKCGERGHIVNHCPLIPSNLHPSMNCPICLMPRRKTIHSPTQCPRRVSPPDNYSPNGIPLNLLQRSMGKMSGKSSSNKPAIARRQGGGSGVLLADSFLSQRARE</sequence>
<dbReference type="InterPro" id="IPR036875">
    <property type="entry name" value="Znf_CCHC_sf"/>
</dbReference>
<dbReference type="GO" id="GO:0003676">
    <property type="term" value="F:nucleic acid binding"/>
    <property type="evidence" value="ECO:0007669"/>
    <property type="project" value="InterPro"/>
</dbReference>
<evidence type="ECO:0000256" key="2">
    <source>
        <dbReference type="SAM" id="MobiDB-lite"/>
    </source>
</evidence>
<dbReference type="SMART" id="SM00343">
    <property type="entry name" value="ZnF_C2HC"/>
    <property type="match status" value="2"/>
</dbReference>
<reference evidence="4" key="1">
    <citation type="journal article" date="2012" name="Proc. Natl. Acad. Sci. U.S.A.">
        <title>Antigenic diversity is generated by distinct evolutionary mechanisms in African trypanosome species.</title>
        <authorList>
            <person name="Jackson A.P."/>
            <person name="Berry A."/>
            <person name="Aslett M."/>
            <person name="Allison H.C."/>
            <person name="Burton P."/>
            <person name="Vavrova-Anderson J."/>
            <person name="Brown R."/>
            <person name="Browne H."/>
            <person name="Corton N."/>
            <person name="Hauser H."/>
            <person name="Gamble J."/>
            <person name="Gilderthorp R."/>
            <person name="Marcello L."/>
            <person name="McQuillan J."/>
            <person name="Otto T.D."/>
            <person name="Quail M.A."/>
            <person name="Sanders M.J."/>
            <person name="van Tonder A."/>
            <person name="Ginger M.L."/>
            <person name="Field M.C."/>
            <person name="Barry J.D."/>
            <person name="Hertz-Fowler C."/>
            <person name="Berriman M."/>
        </authorList>
    </citation>
    <scope>NUCLEOTIDE SEQUENCE</scope>
    <source>
        <strain evidence="4">Y486</strain>
    </source>
</reference>
<evidence type="ECO:0000313" key="4">
    <source>
        <dbReference type="EMBL" id="CCC46688.1"/>
    </source>
</evidence>
<feature type="region of interest" description="Disordered" evidence="2">
    <location>
        <begin position="911"/>
        <end position="930"/>
    </location>
</feature>
<keyword evidence="1" id="KW-0863">Zinc-finger</keyword>
<gene>
    <name evidence="4" type="ORF">TVY486_0201000</name>
</gene>
<keyword evidence="1" id="KW-0862">Zinc</keyword>
<proteinExistence type="predicted"/>
<organism evidence="4">
    <name type="scientific">Trypanosoma vivax (strain Y486)</name>
    <dbReference type="NCBI Taxonomy" id="1055687"/>
    <lineage>
        <taxon>Eukaryota</taxon>
        <taxon>Discoba</taxon>
        <taxon>Euglenozoa</taxon>
        <taxon>Kinetoplastea</taxon>
        <taxon>Metakinetoplastina</taxon>
        <taxon>Trypanosomatida</taxon>
        <taxon>Trypanosomatidae</taxon>
        <taxon>Trypanosoma</taxon>
        <taxon>Duttonella</taxon>
    </lineage>
</organism>